<evidence type="ECO:0000313" key="1">
    <source>
        <dbReference type="EMBL" id="GJC88445.1"/>
    </source>
</evidence>
<proteinExistence type="predicted"/>
<sequence length="108" mass="12289">MTLDWWAESERADFDSSYWLSSWEAVSEPDTVYIKIDDDVLFIEDGAIESMVKRLVGNPDFFGVSANIINGAALSWVHGQMGVYEPYWPSEVEQKRSRTRYSTLASIG</sequence>
<reference evidence="1 2" key="1">
    <citation type="submission" date="2021-07" db="EMBL/GenBank/DDBJ databases">
        <title>Genome data of Colletotrichum spaethianum.</title>
        <authorList>
            <person name="Utami Y.D."/>
            <person name="Hiruma K."/>
        </authorList>
    </citation>
    <scope>NUCLEOTIDE SEQUENCE [LARGE SCALE GENOMIC DNA]</scope>
    <source>
        <strain evidence="1 2">MAFF 242679</strain>
    </source>
</reference>
<dbReference type="Proteomes" id="UP001055172">
    <property type="component" value="Unassembled WGS sequence"/>
</dbReference>
<accession>A0AA37GW73</accession>
<comment type="caution">
    <text evidence="1">The sequence shown here is derived from an EMBL/GenBank/DDBJ whole genome shotgun (WGS) entry which is preliminary data.</text>
</comment>
<keyword evidence="2" id="KW-1185">Reference proteome</keyword>
<organism evidence="1 2">
    <name type="scientific">Colletotrichum liriopes</name>
    <dbReference type="NCBI Taxonomy" id="708192"/>
    <lineage>
        <taxon>Eukaryota</taxon>
        <taxon>Fungi</taxon>
        <taxon>Dikarya</taxon>
        <taxon>Ascomycota</taxon>
        <taxon>Pezizomycotina</taxon>
        <taxon>Sordariomycetes</taxon>
        <taxon>Hypocreomycetidae</taxon>
        <taxon>Glomerellales</taxon>
        <taxon>Glomerellaceae</taxon>
        <taxon>Colletotrichum</taxon>
        <taxon>Colletotrichum spaethianum species complex</taxon>
    </lineage>
</organism>
<dbReference type="EMBL" id="BPPX01000032">
    <property type="protein sequence ID" value="GJC88445.1"/>
    <property type="molecule type" value="Genomic_DNA"/>
</dbReference>
<gene>
    <name evidence="1" type="ORF">ColLi_11283</name>
</gene>
<dbReference type="AlphaFoldDB" id="A0AA37GW73"/>
<protein>
    <submittedName>
        <fullName evidence="1">Uncharacterized protein</fullName>
    </submittedName>
</protein>
<name>A0AA37GW73_9PEZI</name>
<evidence type="ECO:0000313" key="2">
    <source>
        <dbReference type="Proteomes" id="UP001055172"/>
    </source>
</evidence>